<evidence type="ECO:0000313" key="1">
    <source>
        <dbReference type="EMBL" id="MDS3861884.1"/>
    </source>
</evidence>
<dbReference type="RefSeq" id="WP_322879107.1">
    <property type="nucleotide sequence ID" value="NZ_JAVMIP010000018.1"/>
</dbReference>
<dbReference type="Proteomes" id="UP001268256">
    <property type="component" value="Unassembled WGS sequence"/>
</dbReference>
<reference evidence="2" key="1">
    <citation type="submission" date="2023-07" db="EMBL/GenBank/DDBJ databases">
        <authorList>
            <person name="Luz R."/>
            <person name="Cordeiro R."/>
            <person name="Fonseca A."/>
            <person name="Goncalves V."/>
        </authorList>
    </citation>
    <scope>NUCLEOTIDE SEQUENCE [LARGE SCALE GENOMIC DNA]</scope>
    <source>
        <strain evidence="2">BACA0444</strain>
    </source>
</reference>
<accession>A0AAE4JZA7</accession>
<organism evidence="1 2">
    <name type="scientific">Pseudocalidococcus azoricus BACA0444</name>
    <dbReference type="NCBI Taxonomy" id="2918990"/>
    <lineage>
        <taxon>Bacteria</taxon>
        <taxon>Bacillati</taxon>
        <taxon>Cyanobacteriota</taxon>
        <taxon>Cyanophyceae</taxon>
        <taxon>Acaryochloridales</taxon>
        <taxon>Thermosynechococcaceae</taxon>
        <taxon>Pseudocalidococcus</taxon>
        <taxon>Pseudocalidococcus azoricus</taxon>
    </lineage>
</organism>
<sequence>MNNNPSQTLTAQRTSLEQQYGRFLISAQFGQRWQQMSLSQQTEVLAYCEQIIGQPEALRLSPLSPEVVLEVSLGRVWAVRVSRGSEFAAYQFARWATRVSALVAVQQTELGWVVRCWGLNPLVWRQILDAQAG</sequence>
<gene>
    <name evidence="1" type="ORF">RIF25_13845</name>
</gene>
<evidence type="ECO:0000313" key="2">
    <source>
        <dbReference type="Proteomes" id="UP001268256"/>
    </source>
</evidence>
<proteinExistence type="predicted"/>
<comment type="caution">
    <text evidence="1">The sequence shown here is derived from an EMBL/GenBank/DDBJ whole genome shotgun (WGS) entry which is preliminary data.</text>
</comment>
<protein>
    <submittedName>
        <fullName evidence="1">Uncharacterized protein</fullName>
    </submittedName>
</protein>
<dbReference type="EMBL" id="JAVMIP010000018">
    <property type="protein sequence ID" value="MDS3861884.1"/>
    <property type="molecule type" value="Genomic_DNA"/>
</dbReference>
<name>A0AAE4JZA7_9CYAN</name>
<keyword evidence="2" id="KW-1185">Reference proteome</keyword>
<dbReference type="AlphaFoldDB" id="A0AAE4JZA7"/>